<proteinExistence type="inferred from homology"/>
<evidence type="ECO:0000256" key="1">
    <source>
        <dbReference type="ARBA" id="ARBA00022490"/>
    </source>
</evidence>
<comment type="similarity">
    <text evidence="5">Belongs to the methyltransferase superfamily. PrmA family.</text>
</comment>
<evidence type="ECO:0000313" key="7">
    <source>
        <dbReference type="Proteomes" id="UP000812672"/>
    </source>
</evidence>
<feature type="binding site" evidence="5">
    <location>
        <position position="204"/>
    </location>
    <ligand>
        <name>S-adenosyl-L-methionine</name>
        <dbReference type="ChEBI" id="CHEBI:59789"/>
    </ligand>
</feature>
<dbReference type="PANTHER" id="PTHR43648">
    <property type="entry name" value="ELECTRON TRANSFER FLAVOPROTEIN BETA SUBUNIT LYSINE METHYLTRANSFERASE"/>
    <property type="match status" value="1"/>
</dbReference>
<evidence type="ECO:0000313" key="6">
    <source>
        <dbReference type="EMBL" id="MBU6080710.1"/>
    </source>
</evidence>
<comment type="function">
    <text evidence="5">Methylates ribosomal protein L11.</text>
</comment>
<gene>
    <name evidence="5 6" type="primary">prmA</name>
    <name evidence="6" type="ORF">KQ486_06740</name>
</gene>
<evidence type="ECO:0000256" key="4">
    <source>
        <dbReference type="ARBA" id="ARBA00022691"/>
    </source>
</evidence>
<feature type="binding site" evidence="5">
    <location>
        <position position="161"/>
    </location>
    <ligand>
        <name>S-adenosyl-L-methionine</name>
        <dbReference type="ChEBI" id="CHEBI:59789"/>
    </ligand>
</feature>
<keyword evidence="6" id="KW-0689">Ribosomal protein</keyword>
<dbReference type="EMBL" id="JAHLZF010000007">
    <property type="protein sequence ID" value="MBU6080710.1"/>
    <property type="molecule type" value="Genomic_DNA"/>
</dbReference>
<feature type="binding site" evidence="5">
    <location>
        <position position="247"/>
    </location>
    <ligand>
        <name>S-adenosyl-L-methionine</name>
        <dbReference type="ChEBI" id="CHEBI:59789"/>
    </ligand>
</feature>
<comment type="catalytic activity">
    <reaction evidence="5">
        <text>L-lysyl-[protein] + 3 S-adenosyl-L-methionine = N(6),N(6),N(6)-trimethyl-L-lysyl-[protein] + 3 S-adenosyl-L-homocysteine + 3 H(+)</text>
        <dbReference type="Rhea" id="RHEA:54192"/>
        <dbReference type="Rhea" id="RHEA-COMP:9752"/>
        <dbReference type="Rhea" id="RHEA-COMP:13826"/>
        <dbReference type="ChEBI" id="CHEBI:15378"/>
        <dbReference type="ChEBI" id="CHEBI:29969"/>
        <dbReference type="ChEBI" id="CHEBI:57856"/>
        <dbReference type="ChEBI" id="CHEBI:59789"/>
        <dbReference type="ChEBI" id="CHEBI:61961"/>
    </reaction>
</comment>
<dbReference type="Pfam" id="PF06325">
    <property type="entry name" value="PrmA"/>
    <property type="match status" value="1"/>
</dbReference>
<dbReference type="EC" id="2.1.1.-" evidence="5"/>
<reference evidence="6 7" key="1">
    <citation type="journal article" date="2011" name="Int. J. Syst. Evol. Microbiol.">
        <title>Allobacillus halotolerans gen. nov., sp. nov. isolated from shrimp paste.</title>
        <authorList>
            <person name="Sheu S.Y."/>
            <person name="Arun A.B."/>
            <person name="Jiang S.R."/>
            <person name="Young C.C."/>
            <person name="Chen W.M."/>
        </authorList>
    </citation>
    <scope>NUCLEOTIDE SEQUENCE [LARGE SCALE GENOMIC DNA]</scope>
    <source>
        <strain evidence="6 7">LMG 24826</strain>
    </source>
</reference>
<keyword evidence="6" id="KW-0687">Ribonucleoprotein</keyword>
<comment type="subcellular location">
    <subcellularLocation>
        <location evidence="5">Cytoplasm</location>
    </subcellularLocation>
</comment>
<accession>A0ABS6GP31</accession>
<feature type="binding site" evidence="5">
    <location>
        <position position="182"/>
    </location>
    <ligand>
        <name>S-adenosyl-L-methionine</name>
        <dbReference type="ChEBI" id="CHEBI:59789"/>
    </ligand>
</feature>
<dbReference type="CDD" id="cd02440">
    <property type="entry name" value="AdoMet_MTases"/>
    <property type="match status" value="1"/>
</dbReference>
<name>A0ABS6GP31_9BACI</name>
<comment type="caution">
    <text evidence="6">The sequence shown here is derived from an EMBL/GenBank/DDBJ whole genome shotgun (WGS) entry which is preliminary data.</text>
</comment>
<evidence type="ECO:0000256" key="5">
    <source>
        <dbReference type="HAMAP-Rule" id="MF_00735"/>
    </source>
</evidence>
<dbReference type="NCBIfam" id="TIGR00406">
    <property type="entry name" value="prmA"/>
    <property type="match status" value="1"/>
</dbReference>
<keyword evidence="7" id="KW-1185">Reference proteome</keyword>
<organism evidence="6 7">
    <name type="scientific">Allobacillus halotolerans</name>
    <dbReference type="NCBI Taxonomy" id="570278"/>
    <lineage>
        <taxon>Bacteria</taxon>
        <taxon>Bacillati</taxon>
        <taxon>Bacillota</taxon>
        <taxon>Bacilli</taxon>
        <taxon>Bacillales</taxon>
        <taxon>Bacillaceae</taxon>
        <taxon>Allobacillus</taxon>
    </lineage>
</organism>
<dbReference type="PANTHER" id="PTHR43648:SF1">
    <property type="entry name" value="ELECTRON TRANSFER FLAVOPROTEIN BETA SUBUNIT LYSINE METHYLTRANSFERASE"/>
    <property type="match status" value="1"/>
</dbReference>
<dbReference type="GO" id="GO:0005840">
    <property type="term" value="C:ribosome"/>
    <property type="evidence" value="ECO:0007669"/>
    <property type="project" value="UniProtKB-KW"/>
</dbReference>
<evidence type="ECO:0000256" key="2">
    <source>
        <dbReference type="ARBA" id="ARBA00022603"/>
    </source>
</evidence>
<dbReference type="Proteomes" id="UP000812672">
    <property type="component" value="Unassembled WGS sequence"/>
</dbReference>
<keyword evidence="3 5" id="KW-0808">Transferase</keyword>
<evidence type="ECO:0000256" key="3">
    <source>
        <dbReference type="ARBA" id="ARBA00022679"/>
    </source>
</evidence>
<dbReference type="GO" id="GO:0008168">
    <property type="term" value="F:methyltransferase activity"/>
    <property type="evidence" value="ECO:0007669"/>
    <property type="project" value="UniProtKB-KW"/>
</dbReference>
<dbReference type="InterPro" id="IPR050078">
    <property type="entry name" value="Ribosomal_L11_MeTrfase_PrmA"/>
</dbReference>
<dbReference type="PIRSF" id="PIRSF000401">
    <property type="entry name" value="RPL11_MTase"/>
    <property type="match status" value="1"/>
</dbReference>
<keyword evidence="4 5" id="KW-0949">S-adenosyl-L-methionine</keyword>
<sequence>MTWSEIKVHTTNEAIEAVSHIFQEAGASGVVIVDPHDLYKDHVTLYGTIYELDASNYPTDGVYVKSYLPTDDSLTEKVSFIKQAISDLPRFDIPIGRNEVTLSEVHEEDWSTAWKKYYKPVKVSERITIKPTWEEYQPSSDELIIELDPGMAFGTGTHPTTILSLQALERYLNSKDLVLDVGSGSGILSIAAAKLGASHVYAYDLDEVAVTSTQNNSTLNETDERITVQKNDLLKDVEQEPDVIVSNILAEIIIQLTEDAFHLLKPNGLLITSGIIQRKKQEVLEDLTNKGFQIVETKDLEDWVSIVAQKPDGAKKDRE</sequence>
<protein>
    <recommendedName>
        <fullName evidence="5">Ribosomal protein L11 methyltransferase</fullName>
        <shortName evidence="5">L11 Mtase</shortName>
        <ecNumber evidence="5">2.1.1.-</ecNumber>
    </recommendedName>
</protein>
<dbReference type="RefSeq" id="WP_216687126.1">
    <property type="nucleotide sequence ID" value="NZ_CAUPKR010000001.1"/>
</dbReference>
<dbReference type="InterPro" id="IPR004498">
    <property type="entry name" value="Ribosomal_PrmA_MeTrfase"/>
</dbReference>
<keyword evidence="1 5" id="KW-0963">Cytoplasm</keyword>
<dbReference type="HAMAP" id="MF_00735">
    <property type="entry name" value="Methyltr_PrmA"/>
    <property type="match status" value="1"/>
</dbReference>
<keyword evidence="2 5" id="KW-0489">Methyltransferase</keyword>
<dbReference type="GO" id="GO:0032259">
    <property type="term" value="P:methylation"/>
    <property type="evidence" value="ECO:0007669"/>
    <property type="project" value="UniProtKB-KW"/>
</dbReference>